<keyword evidence="6" id="KW-1185">Reference proteome</keyword>
<keyword evidence="1" id="KW-0677">Repeat</keyword>
<keyword evidence="4" id="KW-0175">Coiled coil</keyword>
<evidence type="ECO:0000256" key="1">
    <source>
        <dbReference type="ARBA" id="ARBA00022737"/>
    </source>
</evidence>
<dbReference type="SMART" id="SM00028">
    <property type="entry name" value="TPR"/>
    <property type="match status" value="3"/>
</dbReference>
<feature type="repeat" description="TPR" evidence="3">
    <location>
        <begin position="70"/>
        <end position="103"/>
    </location>
</feature>
<dbReference type="InterPro" id="IPR019734">
    <property type="entry name" value="TPR_rpt"/>
</dbReference>
<organism evidence="5 6">
    <name type="scientific">Thraustotheca clavata</name>
    <dbReference type="NCBI Taxonomy" id="74557"/>
    <lineage>
        <taxon>Eukaryota</taxon>
        <taxon>Sar</taxon>
        <taxon>Stramenopiles</taxon>
        <taxon>Oomycota</taxon>
        <taxon>Saprolegniomycetes</taxon>
        <taxon>Saprolegniales</taxon>
        <taxon>Achlyaceae</taxon>
        <taxon>Thraustotheca</taxon>
    </lineage>
</organism>
<reference evidence="5 6" key="1">
    <citation type="journal article" date="2014" name="Genome Biol. Evol.">
        <title>The secreted proteins of Achlya hypogyna and Thraustotheca clavata identify the ancestral oomycete secretome and reveal gene acquisitions by horizontal gene transfer.</title>
        <authorList>
            <person name="Misner I."/>
            <person name="Blouin N."/>
            <person name="Leonard G."/>
            <person name="Richards T.A."/>
            <person name="Lane C.E."/>
        </authorList>
    </citation>
    <scope>NUCLEOTIDE SEQUENCE [LARGE SCALE GENOMIC DNA]</scope>
    <source>
        <strain evidence="5 6">ATCC 34112</strain>
    </source>
</reference>
<dbReference type="PROSITE" id="PS50005">
    <property type="entry name" value="TPR"/>
    <property type="match status" value="1"/>
</dbReference>
<dbReference type="PANTHER" id="PTHR22904">
    <property type="entry name" value="TPR REPEAT CONTAINING PROTEIN"/>
    <property type="match status" value="1"/>
</dbReference>
<dbReference type="OrthoDB" id="2423701at2759"/>
<comment type="caution">
    <text evidence="5">The sequence shown here is derived from an EMBL/GenBank/DDBJ whole genome shotgun (WGS) entry which is preliminary data.</text>
</comment>
<dbReference type="Pfam" id="PF07719">
    <property type="entry name" value="TPR_2"/>
    <property type="match status" value="1"/>
</dbReference>
<accession>A0A1W0A1B4</accession>
<evidence type="ECO:0000256" key="2">
    <source>
        <dbReference type="ARBA" id="ARBA00022803"/>
    </source>
</evidence>
<dbReference type="AlphaFoldDB" id="A0A1W0A1B4"/>
<dbReference type="InterPro" id="IPR013105">
    <property type="entry name" value="TPR_2"/>
</dbReference>
<dbReference type="Gene3D" id="1.25.40.10">
    <property type="entry name" value="Tetratricopeptide repeat domain"/>
    <property type="match status" value="1"/>
</dbReference>
<dbReference type="GO" id="GO:0051879">
    <property type="term" value="F:Hsp90 protein binding"/>
    <property type="evidence" value="ECO:0007669"/>
    <property type="project" value="TreeGrafter"/>
</dbReference>
<evidence type="ECO:0000256" key="4">
    <source>
        <dbReference type="SAM" id="Coils"/>
    </source>
</evidence>
<evidence type="ECO:0000256" key="3">
    <source>
        <dbReference type="PROSITE-ProRule" id="PRU00339"/>
    </source>
</evidence>
<dbReference type="InterPro" id="IPR011990">
    <property type="entry name" value="TPR-like_helical_dom_sf"/>
</dbReference>
<gene>
    <name evidence="5" type="ORF">THRCLA_03647</name>
</gene>
<proteinExistence type="predicted"/>
<keyword evidence="2 3" id="KW-0802">TPR repeat</keyword>
<dbReference type="STRING" id="74557.A0A1W0A1B4"/>
<feature type="coiled-coil region" evidence="4">
    <location>
        <begin position="135"/>
        <end position="190"/>
    </location>
</feature>
<evidence type="ECO:0000313" key="5">
    <source>
        <dbReference type="EMBL" id="OQS04082.1"/>
    </source>
</evidence>
<dbReference type="EMBL" id="JNBS01000683">
    <property type="protein sequence ID" value="OQS04082.1"/>
    <property type="molecule type" value="Genomic_DNA"/>
</dbReference>
<evidence type="ECO:0000313" key="6">
    <source>
        <dbReference type="Proteomes" id="UP000243217"/>
    </source>
</evidence>
<dbReference type="Proteomes" id="UP000243217">
    <property type="component" value="Unassembled WGS sequence"/>
</dbReference>
<dbReference type="PANTHER" id="PTHR22904:SF523">
    <property type="entry name" value="STRESS-INDUCED-PHOSPHOPROTEIN 1"/>
    <property type="match status" value="1"/>
</dbReference>
<dbReference type="SUPFAM" id="SSF48452">
    <property type="entry name" value="TPR-like"/>
    <property type="match status" value="1"/>
</dbReference>
<sequence>MMNWLWGGSDTDGSEQLPVGLSKLHRSGRNVPADEDDSAYKDEGNKCFNRKDYETAIYHYTQGIAVKPTATLYSNRSAAYSELGQFQKALADAEEAEKLDPLWAKVYSRKGKADYGLKQYKRAADDFARGLSLSMQRAAEESVKRDKEIEALKKQSQSHTEAYWKLLDENKQLQRQLDDYRVMFDDWAKKQI</sequence>
<name>A0A1W0A1B4_9STRA</name>
<protein>
    <submittedName>
        <fullName evidence="5">Uncharacterized protein</fullName>
    </submittedName>
</protein>